<evidence type="ECO:0000313" key="2">
    <source>
        <dbReference type="EMBL" id="WAC12636.1"/>
    </source>
</evidence>
<keyword evidence="3" id="KW-1185">Reference proteome</keyword>
<sequence length="166" mass="17970">MKTKHFYYVLFTLLLSSFVSKAQEGIYLSYPGITDDLGTGPHEGEVPVLAFSYGFSSTATRTSSGTPNFQDISFTKYSDASSSDFMTHLVSSQPTDDVELRIYRTISGNLTLIQTYQYKGVKITSFSAGGSAGELSGSACSTCTGLTENITFLFNGIQIGTFSDNF</sequence>
<feature type="signal peptide" evidence="1">
    <location>
        <begin position="1"/>
        <end position="22"/>
    </location>
</feature>
<evidence type="ECO:0000313" key="3">
    <source>
        <dbReference type="Proteomes" id="UP001164653"/>
    </source>
</evidence>
<dbReference type="RefSeq" id="WP_244823336.1">
    <property type="nucleotide sequence ID" value="NZ_CP112998.1"/>
</dbReference>
<evidence type="ECO:0000256" key="1">
    <source>
        <dbReference type="SAM" id="SignalP"/>
    </source>
</evidence>
<dbReference type="Proteomes" id="UP001164653">
    <property type="component" value="Chromosome"/>
</dbReference>
<dbReference type="EMBL" id="CP112998">
    <property type="protein sequence ID" value="WAC12636.1"/>
    <property type="molecule type" value="Genomic_DNA"/>
</dbReference>
<proteinExistence type="predicted"/>
<feature type="chain" id="PRO_5038518361" evidence="1">
    <location>
        <begin position="23"/>
        <end position="166"/>
    </location>
</feature>
<dbReference type="Pfam" id="PF05638">
    <property type="entry name" value="T6SS_HCP"/>
    <property type="match status" value="1"/>
</dbReference>
<keyword evidence="1" id="KW-0732">Signal</keyword>
<dbReference type="AlphaFoldDB" id="A0A9E8NCU0"/>
<name>A0A9E8NCU0_9BACT</name>
<reference evidence="2" key="1">
    <citation type="submission" date="2022-11" db="EMBL/GenBank/DDBJ databases">
        <title>Dyadobacter pollutisoli sp. nov., isolated from plastic dumped soil.</title>
        <authorList>
            <person name="Kim J.M."/>
            <person name="Kim K.R."/>
            <person name="Lee J.K."/>
            <person name="Hao L."/>
            <person name="Jeon C.O."/>
        </authorList>
    </citation>
    <scope>NUCLEOTIDE SEQUENCE</scope>
    <source>
        <strain evidence="2">U1</strain>
    </source>
</reference>
<dbReference type="InterPro" id="IPR008514">
    <property type="entry name" value="T6SS_Hcp"/>
</dbReference>
<dbReference type="InterPro" id="IPR053165">
    <property type="entry name" value="HSI-I_assembly_Hcp1"/>
</dbReference>
<protein>
    <submittedName>
        <fullName evidence="2">Type VI secretion system tube protein Hcp</fullName>
    </submittedName>
</protein>
<dbReference type="PANTHER" id="PTHR36152:SF1">
    <property type="entry name" value="UBIQUITIN-LIKE DOMAIN-CONTAINING PROTEIN"/>
    <property type="match status" value="1"/>
</dbReference>
<dbReference type="KEGG" id="dpf:ON006_01465"/>
<dbReference type="SUPFAM" id="SSF141452">
    <property type="entry name" value="Hcp1-like"/>
    <property type="match status" value="1"/>
</dbReference>
<organism evidence="2 3">
    <name type="scientific">Dyadobacter pollutisoli</name>
    <dbReference type="NCBI Taxonomy" id="2910158"/>
    <lineage>
        <taxon>Bacteria</taxon>
        <taxon>Pseudomonadati</taxon>
        <taxon>Bacteroidota</taxon>
        <taxon>Cytophagia</taxon>
        <taxon>Cytophagales</taxon>
        <taxon>Spirosomataceae</taxon>
        <taxon>Dyadobacter</taxon>
    </lineage>
</organism>
<dbReference type="Gene3D" id="2.30.110.20">
    <property type="entry name" value="Hcp1-like"/>
    <property type="match status" value="1"/>
</dbReference>
<dbReference type="InterPro" id="IPR036624">
    <property type="entry name" value="Hcp1-lik_sf"/>
</dbReference>
<accession>A0A9E8NCU0</accession>
<gene>
    <name evidence="2" type="ORF">ON006_01465</name>
</gene>
<dbReference type="PANTHER" id="PTHR36152">
    <property type="entry name" value="CYTOPLASMIC PROTEIN-RELATED"/>
    <property type="match status" value="1"/>
</dbReference>